<evidence type="ECO:0000313" key="2">
    <source>
        <dbReference type="Proteomes" id="UP000238701"/>
    </source>
</evidence>
<name>A0A2U3L4B0_9BACT</name>
<accession>A0A2U3L4B0</accession>
<organism evidence="1 2">
    <name type="scientific">Candidatus Sulfotelmatobacter kueseliae</name>
    <dbReference type="NCBI Taxonomy" id="2042962"/>
    <lineage>
        <taxon>Bacteria</taxon>
        <taxon>Pseudomonadati</taxon>
        <taxon>Acidobacteriota</taxon>
        <taxon>Terriglobia</taxon>
        <taxon>Terriglobales</taxon>
        <taxon>Candidatus Korobacteraceae</taxon>
        <taxon>Candidatus Sulfotelmatobacter</taxon>
    </lineage>
</organism>
<dbReference type="AlphaFoldDB" id="A0A2U3L4B0"/>
<protein>
    <submittedName>
        <fullName evidence="1">Uncharacterized protein</fullName>
    </submittedName>
</protein>
<dbReference type="EMBL" id="OMOD01000164">
    <property type="protein sequence ID" value="SPF46755.1"/>
    <property type="molecule type" value="Genomic_DNA"/>
</dbReference>
<evidence type="ECO:0000313" key="1">
    <source>
        <dbReference type="EMBL" id="SPF46755.1"/>
    </source>
</evidence>
<sequence length="45" mass="5154">MHRSFAAKGAAQDDKTLDYSKNETALTFDYFPKITVLEKWELAAM</sequence>
<dbReference type="Proteomes" id="UP000238701">
    <property type="component" value="Unassembled WGS sequence"/>
</dbReference>
<proteinExistence type="predicted"/>
<gene>
    <name evidence="1" type="ORF">SBA1_680009</name>
</gene>
<reference evidence="2" key="1">
    <citation type="submission" date="2018-02" db="EMBL/GenBank/DDBJ databases">
        <authorList>
            <person name="Hausmann B."/>
        </authorList>
    </citation>
    <scope>NUCLEOTIDE SEQUENCE [LARGE SCALE GENOMIC DNA]</scope>
    <source>
        <strain evidence="2">Peat soil MAG SbA1</strain>
    </source>
</reference>